<evidence type="ECO:0000313" key="4">
    <source>
        <dbReference type="Proteomes" id="UP000640426"/>
    </source>
</evidence>
<dbReference type="SUPFAM" id="SSF56349">
    <property type="entry name" value="DNA breaking-rejoining enzymes"/>
    <property type="match status" value="1"/>
</dbReference>
<dbReference type="InterPro" id="IPR002104">
    <property type="entry name" value="Integrase_catalytic"/>
</dbReference>
<reference evidence="4" key="1">
    <citation type="submission" date="2020-12" db="EMBL/GenBank/DDBJ databases">
        <title>Hymenobacter sp.</title>
        <authorList>
            <person name="Kim M.K."/>
        </authorList>
    </citation>
    <scope>NUCLEOTIDE SEQUENCE [LARGE SCALE GENOMIC DNA]</scope>
    <source>
        <strain evidence="4">BT553</strain>
    </source>
</reference>
<proteinExistence type="predicted"/>
<protein>
    <submittedName>
        <fullName evidence="3">Site-specific integrase</fullName>
    </submittedName>
</protein>
<keyword evidence="4" id="KW-1185">Reference proteome</keyword>
<comment type="caution">
    <text evidence="3">The sequence shown here is derived from an EMBL/GenBank/DDBJ whole genome shotgun (WGS) entry which is preliminary data.</text>
</comment>
<dbReference type="PROSITE" id="PS51898">
    <property type="entry name" value="TYR_RECOMBINASE"/>
    <property type="match status" value="1"/>
</dbReference>
<gene>
    <name evidence="3" type="ORF">JAO74_12100</name>
</gene>
<dbReference type="RefSeq" id="WP_199038251.1">
    <property type="nucleotide sequence ID" value="NZ_JAELXS010000006.1"/>
</dbReference>
<dbReference type="Proteomes" id="UP000640426">
    <property type="component" value="Unassembled WGS sequence"/>
</dbReference>
<dbReference type="InterPro" id="IPR013762">
    <property type="entry name" value="Integrase-like_cat_sf"/>
</dbReference>
<evidence type="ECO:0000256" key="1">
    <source>
        <dbReference type="ARBA" id="ARBA00023172"/>
    </source>
</evidence>
<dbReference type="InterPro" id="IPR011010">
    <property type="entry name" value="DNA_brk_join_enz"/>
</dbReference>
<dbReference type="Gene3D" id="1.10.443.10">
    <property type="entry name" value="Intergrase catalytic core"/>
    <property type="match status" value="1"/>
</dbReference>
<accession>A0ABS0XR66</accession>
<keyword evidence="1" id="KW-0233">DNA recombination</keyword>
<evidence type="ECO:0000313" key="3">
    <source>
        <dbReference type="EMBL" id="MBJ6122533.1"/>
    </source>
</evidence>
<sequence length="405" mass="46252">MSDHHLSLQRSVIRECRYDDGERVPQLVDSAGVPDARVSAYVTTWLRPQGRAYATMENHLRGIARGVAFVANTGIDIDRRLATTGMIFDRLELDNLARACEERLDGKGRIGAAVAGSYFTAFMDYLYWLQEPFQQRADKQTRGLLESERRRFDRLVQERCPREAGPAPNRSIRKGLTPTQRQLFLEVIHPDHAQNPFTPKLRIRNYAILMLAYYLGPRAGETLSLKRPQFDDRSADRTVTIERRPFDAEDPRSEPALVKTLGRTIPLMDQVADSLAAWVRHRDGKTKGRANFPASARRNGFIFISTGGPPLSGRRLRDIYATLGASFSELANITQHVLRADDSERWVELDRAENRDKVESDRAHREKKGWSQKSRMIEHYAGFMLSQQSQAFIRQSNNRLMAGKR</sequence>
<dbReference type="EMBL" id="JAELXS010000006">
    <property type="protein sequence ID" value="MBJ6122533.1"/>
    <property type="molecule type" value="Genomic_DNA"/>
</dbReference>
<name>A0ABS0XR66_9SPHN</name>
<dbReference type="Pfam" id="PF00589">
    <property type="entry name" value="Phage_integrase"/>
    <property type="match status" value="1"/>
</dbReference>
<evidence type="ECO:0000259" key="2">
    <source>
        <dbReference type="PROSITE" id="PS51898"/>
    </source>
</evidence>
<organism evidence="3 4">
    <name type="scientific">Sphingomonas mollis</name>
    <dbReference type="NCBI Taxonomy" id="2795726"/>
    <lineage>
        <taxon>Bacteria</taxon>
        <taxon>Pseudomonadati</taxon>
        <taxon>Pseudomonadota</taxon>
        <taxon>Alphaproteobacteria</taxon>
        <taxon>Sphingomonadales</taxon>
        <taxon>Sphingomonadaceae</taxon>
        <taxon>Sphingomonas</taxon>
    </lineage>
</organism>
<feature type="domain" description="Tyr recombinase" evidence="2">
    <location>
        <begin position="171"/>
        <end position="393"/>
    </location>
</feature>